<proteinExistence type="predicted"/>
<reference evidence="1" key="1">
    <citation type="submission" date="2018-05" db="EMBL/GenBank/DDBJ databases">
        <authorList>
            <person name="Lanie J.A."/>
            <person name="Ng W.-L."/>
            <person name="Kazmierczak K.M."/>
            <person name="Andrzejewski T.M."/>
            <person name="Davidsen T.M."/>
            <person name="Wayne K.J."/>
            <person name="Tettelin H."/>
            <person name="Glass J.I."/>
            <person name="Rusch D."/>
            <person name="Podicherti R."/>
            <person name="Tsui H.-C.T."/>
            <person name="Winkler M.E."/>
        </authorList>
    </citation>
    <scope>NUCLEOTIDE SEQUENCE</scope>
</reference>
<name>A0A382AT12_9ZZZZ</name>
<evidence type="ECO:0000313" key="1">
    <source>
        <dbReference type="EMBL" id="SVB04153.1"/>
    </source>
</evidence>
<dbReference type="EMBL" id="UINC01026530">
    <property type="protein sequence ID" value="SVB04153.1"/>
    <property type="molecule type" value="Genomic_DNA"/>
</dbReference>
<accession>A0A382AT12</accession>
<organism evidence="1">
    <name type="scientific">marine metagenome</name>
    <dbReference type="NCBI Taxonomy" id="408172"/>
    <lineage>
        <taxon>unclassified sequences</taxon>
        <taxon>metagenomes</taxon>
        <taxon>ecological metagenomes</taxon>
    </lineage>
</organism>
<sequence>MINYQEKNKTSVKCFQHYTYKLMIL</sequence>
<protein>
    <submittedName>
        <fullName evidence="1">Uncharacterized protein</fullName>
    </submittedName>
</protein>
<gene>
    <name evidence="1" type="ORF">METZ01_LOCUS157007</name>
</gene>
<dbReference type="AlphaFoldDB" id="A0A382AT12"/>